<sequence>MRTAVVRVDVDPAGELTPAQLAEGVTALRTLADDSGVTVVDNNLAAMPRGRREAELLIGNASPADLTTVGVTLCAKAFGTEPVIGVVTYVSRGTDEDAHGVLAGFGLRGEIARIAGDDGYDILDVTLSKADMARIPESRVHTALEASTNCEIHIHLV</sequence>
<dbReference type="AlphaFoldDB" id="A0A1X0IL12"/>
<reference evidence="1 2" key="1">
    <citation type="submission" date="2016-12" db="EMBL/GenBank/DDBJ databases">
        <title>The new phylogeny of genus Mycobacterium.</title>
        <authorList>
            <person name="Tortoli E."/>
            <person name="Trovato A."/>
            <person name="Cirillo D.M."/>
        </authorList>
    </citation>
    <scope>NUCLEOTIDE SEQUENCE [LARGE SCALE GENOMIC DNA]</scope>
    <source>
        <strain evidence="1 2">DSM 44223</strain>
    </source>
</reference>
<proteinExistence type="predicted"/>
<dbReference type="OrthoDB" id="4545496at2"/>
<dbReference type="Proteomes" id="UP000192534">
    <property type="component" value="Unassembled WGS sequence"/>
</dbReference>
<evidence type="ECO:0000313" key="2">
    <source>
        <dbReference type="Proteomes" id="UP000192534"/>
    </source>
</evidence>
<gene>
    <name evidence="1" type="ORF">BST42_25115</name>
</gene>
<organism evidence="1 2">
    <name type="scientific">Mycolicibacterium rhodesiae</name>
    <name type="common">Mycobacterium rhodesiae</name>
    <dbReference type="NCBI Taxonomy" id="36814"/>
    <lineage>
        <taxon>Bacteria</taxon>
        <taxon>Bacillati</taxon>
        <taxon>Actinomycetota</taxon>
        <taxon>Actinomycetes</taxon>
        <taxon>Mycobacteriales</taxon>
        <taxon>Mycobacteriaceae</taxon>
        <taxon>Mycolicibacterium</taxon>
    </lineage>
</organism>
<accession>A0A1X0IL12</accession>
<keyword evidence="2" id="KW-1185">Reference proteome</keyword>
<dbReference type="RefSeq" id="WP_083122125.1">
    <property type="nucleotide sequence ID" value="NZ_JACKUO010000041.1"/>
</dbReference>
<dbReference type="EMBL" id="MVIH01000018">
    <property type="protein sequence ID" value="ORB48707.1"/>
    <property type="molecule type" value="Genomic_DNA"/>
</dbReference>
<protein>
    <submittedName>
        <fullName evidence="1">Uncharacterized protein</fullName>
    </submittedName>
</protein>
<name>A0A1X0IL12_MYCRH</name>
<evidence type="ECO:0000313" key="1">
    <source>
        <dbReference type="EMBL" id="ORB48707.1"/>
    </source>
</evidence>
<comment type="caution">
    <text evidence="1">The sequence shown here is derived from an EMBL/GenBank/DDBJ whole genome shotgun (WGS) entry which is preliminary data.</text>
</comment>